<feature type="transmembrane region" description="Helical" evidence="7">
    <location>
        <begin position="374"/>
        <end position="394"/>
    </location>
</feature>
<dbReference type="InterPro" id="IPR036259">
    <property type="entry name" value="MFS_trans_sf"/>
</dbReference>
<keyword evidence="4 7" id="KW-0812">Transmembrane</keyword>
<dbReference type="GO" id="GO:0022857">
    <property type="term" value="F:transmembrane transporter activity"/>
    <property type="evidence" value="ECO:0007669"/>
    <property type="project" value="InterPro"/>
</dbReference>
<proteinExistence type="predicted"/>
<sequence length="408" mass="44507">MTQTNKISNPASGLAILFTAQVLERIAYYGIRSILVLFLIKEAADGGGGLSREEAFHLYGVFTVAVYLMSIGGGLLSDLVLSRLKVATLGVLVFAAGSTMFALSPSSSVLLSLLVMSAGIGLFKPTATSLLAIQFYDRPEKLDGVFTTHILLVNVSAFIAALSIPFIAETYSFSLGFYIATVLLIAACTVLYFGKDKVNCTSFLEIPENVPVTRGIKFLCLFMLLSTLYWFSYESMYPFLSELKQYSNTNSLNMQMVGTATTMSVGVLCCIMWFAIRINSWLKLCIGLLLYTLFWLFIGYANSGQTLIGLATLLISAEIIFAISELFFTPILMSLVARYGPKRFISTSFALFAFAGVVSNYVVGSYGEQNESSIPYFVAIFGFAAIAILIYMIIASKKEPSDIEVANT</sequence>
<dbReference type="Pfam" id="PF00854">
    <property type="entry name" value="PTR2"/>
    <property type="match status" value="1"/>
</dbReference>
<dbReference type="EMBL" id="VIKS01000004">
    <property type="protein sequence ID" value="TQV88229.1"/>
    <property type="molecule type" value="Genomic_DNA"/>
</dbReference>
<organism evidence="8 9">
    <name type="scientific">Aliikangiella coralliicola</name>
    <dbReference type="NCBI Taxonomy" id="2592383"/>
    <lineage>
        <taxon>Bacteria</taxon>
        <taxon>Pseudomonadati</taxon>
        <taxon>Pseudomonadota</taxon>
        <taxon>Gammaproteobacteria</taxon>
        <taxon>Oceanospirillales</taxon>
        <taxon>Pleioneaceae</taxon>
        <taxon>Aliikangiella</taxon>
    </lineage>
</organism>
<evidence type="ECO:0000313" key="8">
    <source>
        <dbReference type="EMBL" id="TQV88229.1"/>
    </source>
</evidence>
<keyword evidence="5 7" id="KW-1133">Transmembrane helix</keyword>
<dbReference type="AlphaFoldDB" id="A0A545UFI2"/>
<evidence type="ECO:0000313" key="9">
    <source>
        <dbReference type="Proteomes" id="UP000315439"/>
    </source>
</evidence>
<dbReference type="SUPFAM" id="SSF103473">
    <property type="entry name" value="MFS general substrate transporter"/>
    <property type="match status" value="1"/>
</dbReference>
<feature type="transmembrane region" description="Helical" evidence="7">
    <location>
        <begin position="173"/>
        <end position="194"/>
    </location>
</feature>
<feature type="transmembrane region" description="Helical" evidence="7">
    <location>
        <begin position="145"/>
        <end position="167"/>
    </location>
</feature>
<comment type="caution">
    <text evidence="8">The sequence shown here is derived from an EMBL/GenBank/DDBJ whole genome shotgun (WGS) entry which is preliminary data.</text>
</comment>
<dbReference type="InterPro" id="IPR050171">
    <property type="entry name" value="MFS_Transporters"/>
</dbReference>
<keyword evidence="3" id="KW-1003">Cell membrane</keyword>
<feature type="transmembrane region" description="Helical" evidence="7">
    <location>
        <begin position="109"/>
        <end position="133"/>
    </location>
</feature>
<evidence type="ECO:0000256" key="7">
    <source>
        <dbReference type="SAM" id="Phobius"/>
    </source>
</evidence>
<evidence type="ECO:0000256" key="6">
    <source>
        <dbReference type="ARBA" id="ARBA00023136"/>
    </source>
</evidence>
<comment type="subcellular location">
    <subcellularLocation>
        <location evidence="1">Cell membrane</location>
        <topology evidence="1">Multi-pass membrane protein</topology>
    </subcellularLocation>
</comment>
<evidence type="ECO:0000256" key="3">
    <source>
        <dbReference type="ARBA" id="ARBA00022475"/>
    </source>
</evidence>
<feature type="transmembrane region" description="Helical" evidence="7">
    <location>
        <begin position="307"/>
        <end position="332"/>
    </location>
</feature>
<evidence type="ECO:0000256" key="5">
    <source>
        <dbReference type="ARBA" id="ARBA00022989"/>
    </source>
</evidence>
<feature type="transmembrane region" description="Helical" evidence="7">
    <location>
        <begin position="56"/>
        <end position="77"/>
    </location>
</feature>
<dbReference type="InterPro" id="IPR000109">
    <property type="entry name" value="POT_fam"/>
</dbReference>
<gene>
    <name evidence="8" type="ORF">FLL46_06800</name>
</gene>
<feature type="transmembrane region" description="Helical" evidence="7">
    <location>
        <begin position="252"/>
        <end position="274"/>
    </location>
</feature>
<dbReference type="Gene3D" id="1.20.1250.20">
    <property type="entry name" value="MFS general substrate transporter like domains"/>
    <property type="match status" value="2"/>
</dbReference>
<feature type="transmembrane region" description="Helical" evidence="7">
    <location>
        <begin position="281"/>
        <end position="301"/>
    </location>
</feature>
<protein>
    <submittedName>
        <fullName evidence="8">Peptide MFS transporter</fullName>
    </submittedName>
</protein>
<feature type="transmembrane region" description="Helical" evidence="7">
    <location>
        <begin position="215"/>
        <end position="232"/>
    </location>
</feature>
<feature type="transmembrane region" description="Helical" evidence="7">
    <location>
        <begin position="344"/>
        <end position="362"/>
    </location>
</feature>
<dbReference type="PANTHER" id="PTHR23517">
    <property type="entry name" value="RESISTANCE PROTEIN MDTM, PUTATIVE-RELATED-RELATED"/>
    <property type="match status" value="1"/>
</dbReference>
<accession>A0A545UFI2</accession>
<feature type="transmembrane region" description="Helical" evidence="7">
    <location>
        <begin position="84"/>
        <end position="103"/>
    </location>
</feature>
<keyword evidence="2" id="KW-0813">Transport</keyword>
<dbReference type="RefSeq" id="WP_142892738.1">
    <property type="nucleotide sequence ID" value="NZ_ML660162.1"/>
</dbReference>
<keyword evidence="6 7" id="KW-0472">Membrane</keyword>
<dbReference type="Proteomes" id="UP000315439">
    <property type="component" value="Unassembled WGS sequence"/>
</dbReference>
<dbReference type="PANTHER" id="PTHR23517:SF15">
    <property type="entry name" value="PROTON-DEPENDENT OLIGOPEPTIDE FAMILY TRANSPORT PROTEIN"/>
    <property type="match status" value="1"/>
</dbReference>
<keyword evidence="9" id="KW-1185">Reference proteome</keyword>
<name>A0A545UFI2_9GAMM</name>
<evidence type="ECO:0000256" key="4">
    <source>
        <dbReference type="ARBA" id="ARBA00022692"/>
    </source>
</evidence>
<dbReference type="OrthoDB" id="9772725at2"/>
<dbReference type="GO" id="GO:0005886">
    <property type="term" value="C:plasma membrane"/>
    <property type="evidence" value="ECO:0007669"/>
    <property type="project" value="UniProtKB-SubCell"/>
</dbReference>
<reference evidence="8 9" key="1">
    <citation type="submission" date="2019-07" db="EMBL/GenBank/DDBJ databases">
        <title>Draft genome for Aliikangiella sp. M105.</title>
        <authorList>
            <person name="Wang G."/>
        </authorList>
    </citation>
    <scope>NUCLEOTIDE SEQUENCE [LARGE SCALE GENOMIC DNA]</scope>
    <source>
        <strain evidence="8 9">M105</strain>
    </source>
</reference>
<evidence type="ECO:0000256" key="2">
    <source>
        <dbReference type="ARBA" id="ARBA00022448"/>
    </source>
</evidence>
<evidence type="ECO:0000256" key="1">
    <source>
        <dbReference type="ARBA" id="ARBA00004651"/>
    </source>
</evidence>